<dbReference type="PANTHER" id="PTHR36930">
    <property type="entry name" value="METAL-SULFUR CLUSTER BIOSYNTHESIS PROTEINS YUAD-RELATED"/>
    <property type="match status" value="1"/>
</dbReference>
<dbReference type="PANTHER" id="PTHR36930:SF1">
    <property type="entry name" value="MOSC DOMAIN-CONTAINING PROTEIN"/>
    <property type="match status" value="1"/>
</dbReference>
<dbReference type="AlphaFoldDB" id="A0A927K3A3"/>
<sequence length="130" mass="13609">MRSVGSVEAEEGRGLVGDRYHGSRHRHVTVQSGTALAEAAERLGRPVPPEGTRRNVTLSHGEVPTAPGSLIRIGPVLLEVVRVAAPCRLLDDELGPGAQEALRRRAGSVCRVLGSGTITVGDPITVQAPP</sequence>
<dbReference type="InterPro" id="IPR052716">
    <property type="entry name" value="MOSC_domain"/>
</dbReference>
<feature type="domain" description="MOSC" evidence="2">
    <location>
        <begin position="2"/>
        <end position="127"/>
    </location>
</feature>
<evidence type="ECO:0000259" key="2">
    <source>
        <dbReference type="PROSITE" id="PS51340"/>
    </source>
</evidence>
<gene>
    <name evidence="3" type="ORF">IE331_00855</name>
</gene>
<dbReference type="InterPro" id="IPR005302">
    <property type="entry name" value="MoCF_Sase_C"/>
</dbReference>
<evidence type="ECO:0000256" key="1">
    <source>
        <dbReference type="SAM" id="MobiDB-lite"/>
    </source>
</evidence>
<proteinExistence type="predicted"/>
<protein>
    <submittedName>
        <fullName evidence="3">MOSC domain-containing protein</fullName>
    </submittedName>
</protein>
<dbReference type="GO" id="GO:0030170">
    <property type="term" value="F:pyridoxal phosphate binding"/>
    <property type="evidence" value="ECO:0007669"/>
    <property type="project" value="InterPro"/>
</dbReference>
<organism evidence="3 4">
    <name type="scientific">Nocardioides donggukensis</name>
    <dbReference type="NCBI Taxonomy" id="2774019"/>
    <lineage>
        <taxon>Bacteria</taxon>
        <taxon>Bacillati</taxon>
        <taxon>Actinomycetota</taxon>
        <taxon>Actinomycetes</taxon>
        <taxon>Propionibacteriales</taxon>
        <taxon>Nocardioidaceae</taxon>
        <taxon>Nocardioides</taxon>
    </lineage>
</organism>
<dbReference type="GO" id="GO:0003824">
    <property type="term" value="F:catalytic activity"/>
    <property type="evidence" value="ECO:0007669"/>
    <property type="project" value="InterPro"/>
</dbReference>
<feature type="region of interest" description="Disordered" evidence="1">
    <location>
        <begin position="1"/>
        <end position="65"/>
    </location>
</feature>
<evidence type="ECO:0000313" key="4">
    <source>
        <dbReference type="Proteomes" id="UP000616839"/>
    </source>
</evidence>
<dbReference type="Gene3D" id="2.40.33.20">
    <property type="entry name" value="PK beta-barrel domain-like"/>
    <property type="match status" value="1"/>
</dbReference>
<dbReference type="Proteomes" id="UP000616839">
    <property type="component" value="Unassembled WGS sequence"/>
</dbReference>
<dbReference type="Pfam" id="PF03473">
    <property type="entry name" value="MOSC"/>
    <property type="match status" value="1"/>
</dbReference>
<dbReference type="GO" id="GO:0030151">
    <property type="term" value="F:molybdenum ion binding"/>
    <property type="evidence" value="ECO:0007669"/>
    <property type="project" value="InterPro"/>
</dbReference>
<reference evidence="3" key="1">
    <citation type="submission" date="2020-09" db="EMBL/GenBank/DDBJ databases">
        <title>Nocardioides sp. strain MJB4 16S ribosomal RNA gene Genome sequencing and assembly.</title>
        <authorList>
            <person name="Kim I."/>
        </authorList>
    </citation>
    <scope>NUCLEOTIDE SEQUENCE</scope>
    <source>
        <strain evidence="3">MJB4</strain>
    </source>
</reference>
<accession>A0A927K3A3</accession>
<dbReference type="SUPFAM" id="SSF50800">
    <property type="entry name" value="PK beta-barrel domain-like"/>
    <property type="match status" value="1"/>
</dbReference>
<keyword evidence="4" id="KW-1185">Reference proteome</keyword>
<dbReference type="PROSITE" id="PS51340">
    <property type="entry name" value="MOSC"/>
    <property type="match status" value="1"/>
</dbReference>
<dbReference type="EMBL" id="JACYXZ010000001">
    <property type="protein sequence ID" value="MBD8868160.1"/>
    <property type="molecule type" value="Genomic_DNA"/>
</dbReference>
<comment type="caution">
    <text evidence="3">The sequence shown here is derived from an EMBL/GenBank/DDBJ whole genome shotgun (WGS) entry which is preliminary data.</text>
</comment>
<evidence type="ECO:0000313" key="3">
    <source>
        <dbReference type="EMBL" id="MBD8868160.1"/>
    </source>
</evidence>
<dbReference type="InterPro" id="IPR011037">
    <property type="entry name" value="Pyrv_Knase-like_insert_dom_sf"/>
</dbReference>
<name>A0A927K3A3_9ACTN</name>
<feature type="compositionally biased region" description="Basic and acidic residues" evidence="1">
    <location>
        <begin position="10"/>
        <end position="21"/>
    </location>
</feature>